<dbReference type="EMBL" id="JARQWQ010000106">
    <property type="protein sequence ID" value="KAK2550758.1"/>
    <property type="molecule type" value="Genomic_DNA"/>
</dbReference>
<gene>
    <name evidence="1" type="ORF">P5673_028432</name>
</gene>
<name>A0AAD9UUT7_ACRCE</name>
<reference evidence="1" key="1">
    <citation type="journal article" date="2023" name="G3 (Bethesda)">
        <title>Whole genome assembly and annotation of the endangered Caribbean coral Acropora cervicornis.</title>
        <authorList>
            <person name="Selwyn J.D."/>
            <person name="Vollmer S.V."/>
        </authorList>
    </citation>
    <scope>NUCLEOTIDE SEQUENCE</scope>
    <source>
        <strain evidence="1">K2</strain>
    </source>
</reference>
<reference evidence="1" key="2">
    <citation type="journal article" date="2023" name="Science">
        <title>Genomic signatures of disease resistance in endangered staghorn corals.</title>
        <authorList>
            <person name="Vollmer S.V."/>
            <person name="Selwyn J.D."/>
            <person name="Despard B.A."/>
            <person name="Roesel C.L."/>
        </authorList>
    </citation>
    <scope>NUCLEOTIDE SEQUENCE</scope>
    <source>
        <strain evidence="1">K2</strain>
    </source>
</reference>
<proteinExistence type="predicted"/>
<dbReference type="Proteomes" id="UP001249851">
    <property type="component" value="Unassembled WGS sequence"/>
</dbReference>
<comment type="caution">
    <text evidence="1">The sequence shown here is derived from an EMBL/GenBank/DDBJ whole genome shotgun (WGS) entry which is preliminary data.</text>
</comment>
<accession>A0AAD9UUT7</accession>
<protein>
    <submittedName>
        <fullName evidence="1">Uncharacterized protein</fullName>
    </submittedName>
</protein>
<evidence type="ECO:0000313" key="1">
    <source>
        <dbReference type="EMBL" id="KAK2550758.1"/>
    </source>
</evidence>
<organism evidence="1 2">
    <name type="scientific">Acropora cervicornis</name>
    <name type="common">Staghorn coral</name>
    <dbReference type="NCBI Taxonomy" id="6130"/>
    <lineage>
        <taxon>Eukaryota</taxon>
        <taxon>Metazoa</taxon>
        <taxon>Cnidaria</taxon>
        <taxon>Anthozoa</taxon>
        <taxon>Hexacorallia</taxon>
        <taxon>Scleractinia</taxon>
        <taxon>Astrocoeniina</taxon>
        <taxon>Acroporidae</taxon>
        <taxon>Acropora</taxon>
    </lineage>
</organism>
<keyword evidence="2" id="KW-1185">Reference proteome</keyword>
<evidence type="ECO:0000313" key="2">
    <source>
        <dbReference type="Proteomes" id="UP001249851"/>
    </source>
</evidence>
<dbReference type="AlphaFoldDB" id="A0AAD9UUT7"/>
<sequence>MPSTEALDTTFENFVEKISPSETFIVITSRFGKRHVHVLNKAKSFYIFGQNHPVRKFALYITTNQYPLIQKKDKGQLKNVRIEFCQQVTEALII</sequence>